<proteinExistence type="predicted"/>
<accession>A0AAV7U9E4</accession>
<comment type="caution">
    <text evidence="1">The sequence shown here is derived from an EMBL/GenBank/DDBJ whole genome shotgun (WGS) entry which is preliminary data.</text>
</comment>
<dbReference type="AlphaFoldDB" id="A0AAV7U9E4"/>
<name>A0AAV7U9E4_PLEWA</name>
<evidence type="ECO:0000313" key="1">
    <source>
        <dbReference type="EMBL" id="KAJ1184659.1"/>
    </source>
</evidence>
<sequence length="108" mass="11328">MADGTRVSSTVPADPASDPMVLRGFGAPRLHGWACICICPFGRTPFFRFSRAAACRAGASCGAGEDPAARGLDPAGARIGTGWALRGACLAVLERGLGALWWIELRPW</sequence>
<dbReference type="Proteomes" id="UP001066276">
    <property type="component" value="Chromosome 3_1"/>
</dbReference>
<evidence type="ECO:0000313" key="2">
    <source>
        <dbReference type="Proteomes" id="UP001066276"/>
    </source>
</evidence>
<organism evidence="1 2">
    <name type="scientific">Pleurodeles waltl</name>
    <name type="common">Iberian ribbed newt</name>
    <dbReference type="NCBI Taxonomy" id="8319"/>
    <lineage>
        <taxon>Eukaryota</taxon>
        <taxon>Metazoa</taxon>
        <taxon>Chordata</taxon>
        <taxon>Craniata</taxon>
        <taxon>Vertebrata</taxon>
        <taxon>Euteleostomi</taxon>
        <taxon>Amphibia</taxon>
        <taxon>Batrachia</taxon>
        <taxon>Caudata</taxon>
        <taxon>Salamandroidea</taxon>
        <taxon>Salamandridae</taxon>
        <taxon>Pleurodelinae</taxon>
        <taxon>Pleurodeles</taxon>
    </lineage>
</organism>
<dbReference type="EMBL" id="JANPWB010000005">
    <property type="protein sequence ID" value="KAJ1184659.1"/>
    <property type="molecule type" value="Genomic_DNA"/>
</dbReference>
<keyword evidence="2" id="KW-1185">Reference proteome</keyword>
<reference evidence="1" key="1">
    <citation type="journal article" date="2022" name="bioRxiv">
        <title>Sequencing and chromosome-scale assembly of the giantPleurodeles waltlgenome.</title>
        <authorList>
            <person name="Brown T."/>
            <person name="Elewa A."/>
            <person name="Iarovenko S."/>
            <person name="Subramanian E."/>
            <person name="Araus A.J."/>
            <person name="Petzold A."/>
            <person name="Susuki M."/>
            <person name="Suzuki K.-i.T."/>
            <person name="Hayashi T."/>
            <person name="Toyoda A."/>
            <person name="Oliveira C."/>
            <person name="Osipova E."/>
            <person name="Leigh N.D."/>
            <person name="Simon A."/>
            <person name="Yun M.H."/>
        </authorList>
    </citation>
    <scope>NUCLEOTIDE SEQUENCE</scope>
    <source>
        <strain evidence="1">20211129_DDA</strain>
        <tissue evidence="1">Liver</tissue>
    </source>
</reference>
<protein>
    <submittedName>
        <fullName evidence="1">Uncharacterized protein</fullName>
    </submittedName>
</protein>
<gene>
    <name evidence="1" type="ORF">NDU88_001462</name>
</gene>